<dbReference type="Proteomes" id="UP000199377">
    <property type="component" value="Unassembled WGS sequence"/>
</dbReference>
<reference evidence="1 2" key="1">
    <citation type="submission" date="2016-10" db="EMBL/GenBank/DDBJ databases">
        <authorList>
            <person name="de Groot N.N."/>
        </authorList>
    </citation>
    <scope>NUCLEOTIDE SEQUENCE [LARGE SCALE GENOMIC DNA]</scope>
    <source>
        <strain evidence="1 2">CGMCC 1.11030</strain>
    </source>
</reference>
<dbReference type="EMBL" id="FOQH01000042">
    <property type="protein sequence ID" value="SFJ33462.1"/>
    <property type="molecule type" value="Genomic_DNA"/>
</dbReference>
<name>A0A1I3QIT1_9RHOB</name>
<evidence type="ECO:0000313" key="2">
    <source>
        <dbReference type="Proteomes" id="UP000199377"/>
    </source>
</evidence>
<sequence>MRRPMEVKEGRPSEYDEMVLPDGFVDQLSDERCRQFWGLVIEVDQTFSWVMNELAIARDHLDADGKRMFDALVDLDVDAITLLQRITGAAQRS</sequence>
<evidence type="ECO:0000313" key="1">
    <source>
        <dbReference type="EMBL" id="SFJ33462.1"/>
    </source>
</evidence>
<protein>
    <submittedName>
        <fullName evidence="1">Uncharacterized protein</fullName>
    </submittedName>
</protein>
<dbReference type="STRING" id="1114924.SAMN05216258_1422"/>
<accession>A0A1I3QIT1</accession>
<gene>
    <name evidence="1" type="ORF">SAMN05216258_1422</name>
</gene>
<proteinExistence type="predicted"/>
<organism evidence="1 2">
    <name type="scientific">Albimonas pacifica</name>
    <dbReference type="NCBI Taxonomy" id="1114924"/>
    <lineage>
        <taxon>Bacteria</taxon>
        <taxon>Pseudomonadati</taxon>
        <taxon>Pseudomonadota</taxon>
        <taxon>Alphaproteobacteria</taxon>
        <taxon>Rhodobacterales</taxon>
        <taxon>Paracoccaceae</taxon>
        <taxon>Albimonas</taxon>
    </lineage>
</organism>
<keyword evidence="2" id="KW-1185">Reference proteome</keyword>
<dbReference type="AlphaFoldDB" id="A0A1I3QIT1"/>